<dbReference type="SMART" id="SM00387">
    <property type="entry name" value="HATPase_c"/>
    <property type="match status" value="1"/>
</dbReference>
<feature type="domain" description="Response regulatory" evidence="9">
    <location>
        <begin position="34"/>
        <end position="149"/>
    </location>
</feature>
<dbReference type="NCBIfam" id="TIGR00229">
    <property type="entry name" value="sensory_box"/>
    <property type="match status" value="4"/>
</dbReference>
<accession>A0AA97FAW2</accession>
<gene>
    <name evidence="12" type="ORF">F1737_04505</name>
</gene>
<evidence type="ECO:0000256" key="6">
    <source>
        <dbReference type="PROSITE-ProRule" id="PRU00169"/>
    </source>
</evidence>
<feature type="domain" description="PAS" evidence="10">
    <location>
        <begin position="327"/>
        <end position="397"/>
    </location>
</feature>
<dbReference type="PROSITE" id="PS50112">
    <property type="entry name" value="PAS"/>
    <property type="match status" value="4"/>
</dbReference>
<dbReference type="PROSITE" id="PS50110">
    <property type="entry name" value="RESPONSE_REGULATORY"/>
    <property type="match status" value="1"/>
</dbReference>
<dbReference type="InterPro" id="IPR000700">
    <property type="entry name" value="PAS-assoc_C"/>
</dbReference>
<dbReference type="InterPro" id="IPR036890">
    <property type="entry name" value="HATPase_C_sf"/>
</dbReference>
<dbReference type="Pfam" id="PF02518">
    <property type="entry name" value="HATPase_c"/>
    <property type="match status" value="1"/>
</dbReference>
<dbReference type="InterPro" id="IPR005467">
    <property type="entry name" value="His_kinase_dom"/>
</dbReference>
<dbReference type="CDD" id="cd00075">
    <property type="entry name" value="HATPase"/>
    <property type="match status" value="1"/>
</dbReference>
<proteinExistence type="predicted"/>
<feature type="coiled-coil region" evidence="7">
    <location>
        <begin position="616"/>
        <end position="653"/>
    </location>
</feature>
<keyword evidence="13" id="KW-1185">Reference proteome</keyword>
<feature type="domain" description="PAC" evidence="11">
    <location>
        <begin position="239"/>
        <end position="291"/>
    </location>
</feature>
<dbReference type="InterPro" id="IPR000014">
    <property type="entry name" value="PAS"/>
</dbReference>
<dbReference type="SUPFAM" id="SSF55785">
    <property type="entry name" value="PYP-like sensor domain (PAS domain)"/>
    <property type="match status" value="4"/>
</dbReference>
<dbReference type="InterPro" id="IPR003594">
    <property type="entry name" value="HATPase_dom"/>
</dbReference>
<dbReference type="InterPro" id="IPR001789">
    <property type="entry name" value="Sig_transdc_resp-reg_receiver"/>
</dbReference>
<dbReference type="PANTHER" id="PTHR43304">
    <property type="entry name" value="PHYTOCHROME-LIKE PROTEIN CPH1"/>
    <property type="match status" value="1"/>
</dbReference>
<evidence type="ECO:0000256" key="1">
    <source>
        <dbReference type="ARBA" id="ARBA00000085"/>
    </source>
</evidence>
<dbReference type="GO" id="GO:0000160">
    <property type="term" value="P:phosphorelay signal transduction system"/>
    <property type="evidence" value="ECO:0007669"/>
    <property type="project" value="InterPro"/>
</dbReference>
<evidence type="ECO:0000259" key="8">
    <source>
        <dbReference type="PROSITE" id="PS50109"/>
    </source>
</evidence>
<organism evidence="12 13">
    <name type="scientific">Methanochimaera problematica</name>
    <dbReference type="NCBI Taxonomy" id="2609417"/>
    <lineage>
        <taxon>Archaea</taxon>
        <taxon>Methanobacteriati</taxon>
        <taxon>Methanobacteriota</taxon>
        <taxon>Stenosarchaea group</taxon>
        <taxon>Methanomicrobia</taxon>
        <taxon>Methanomicrobiales</taxon>
        <taxon>Methanomicrobiaceae</taxon>
        <taxon>Methanochimaera</taxon>
    </lineage>
</organism>
<feature type="coiled-coil region" evidence="7">
    <location>
        <begin position="450"/>
        <end position="484"/>
    </location>
</feature>
<feature type="domain" description="PAS" evidence="10">
    <location>
        <begin position="488"/>
        <end position="565"/>
    </location>
</feature>
<dbReference type="SMART" id="SM00086">
    <property type="entry name" value="PAC"/>
    <property type="match status" value="4"/>
</dbReference>
<evidence type="ECO:0000259" key="9">
    <source>
        <dbReference type="PROSITE" id="PS50110"/>
    </source>
</evidence>
<dbReference type="CDD" id="cd00156">
    <property type="entry name" value="REC"/>
    <property type="match status" value="1"/>
</dbReference>
<keyword evidence="4" id="KW-0808">Transferase</keyword>
<keyword evidence="7" id="KW-0175">Coiled coil</keyword>
<reference evidence="12 13" key="1">
    <citation type="submission" date="2019-09" db="EMBL/GenBank/DDBJ databases">
        <title>The complete genome of Methanoplanus sp. FWC-SCC4.</title>
        <authorList>
            <person name="Chen S.-C."/>
            <person name="Zhou Y.-Z."/>
            <person name="Lai M.-C."/>
        </authorList>
    </citation>
    <scope>NUCLEOTIDE SEQUENCE [LARGE SCALE GENOMIC DNA]</scope>
    <source>
        <strain evidence="12 13">FWC-SCC4</strain>
    </source>
</reference>
<dbReference type="Gene3D" id="3.30.450.20">
    <property type="entry name" value="PAS domain"/>
    <property type="match status" value="4"/>
</dbReference>
<evidence type="ECO:0000259" key="10">
    <source>
        <dbReference type="PROSITE" id="PS50112"/>
    </source>
</evidence>
<dbReference type="GO" id="GO:0004673">
    <property type="term" value="F:protein histidine kinase activity"/>
    <property type="evidence" value="ECO:0007669"/>
    <property type="project" value="UniProtKB-EC"/>
</dbReference>
<dbReference type="InterPro" id="IPR052162">
    <property type="entry name" value="Sensor_kinase/Photoreceptor"/>
</dbReference>
<keyword evidence="3 6" id="KW-0597">Phosphoprotein</keyword>
<evidence type="ECO:0000313" key="13">
    <source>
        <dbReference type="Proteomes" id="UP001301797"/>
    </source>
</evidence>
<comment type="catalytic activity">
    <reaction evidence="1">
        <text>ATP + protein L-histidine = ADP + protein N-phospho-L-histidine.</text>
        <dbReference type="EC" id="2.7.13.3"/>
    </reaction>
</comment>
<dbReference type="SMART" id="SM00091">
    <property type="entry name" value="PAS"/>
    <property type="match status" value="4"/>
</dbReference>
<evidence type="ECO:0000256" key="2">
    <source>
        <dbReference type="ARBA" id="ARBA00012438"/>
    </source>
</evidence>
<feature type="coiled-coil region" evidence="7">
    <location>
        <begin position="289"/>
        <end position="316"/>
    </location>
</feature>
<sequence>MHVNIANYLDKQKPNIIYLGWDMKGENPEESTISVLYVDDEPMLLDIGKIYIEKSGNFNVTKAQNANAGIDLLKDKSFDCIISDYQMPGMDGIEFLKQIRNKGNNTPFIIFTGKGREEIVIEAINNGADFYVQKGGEPKSQFTELLHKIRHAVSARKSGEELIKSEKKYKYLVENSPNFIFSYDLDNRFKSANSALCEFLGLSEEEIIGKNYEELDFPEKTYNYLYKLHERVYETADVVKAENTIKMPGGEIHYYNIILIPVFDQKGFVTGIMGNSTDITDKVNSEKDLIEKNHKLLLLNEDLSAAEEEIRQQFEEIAKSQHFLIETNQYMDALFNNSASLVLVWDNNFRVTKVNKAVEEMTGISGKISKGLPLDDIITPDKKDELTEKLMHLSSKDHIRGFETKIKNLSGEIRTVQWDIARIYDYAGKQISTTAQGQDITKNIEYHNRLLEKNKKLLLANEEIAAAEEELRQQMDEIAISQRIISKSERRISDFLNLLPDPTFAIDRSGDIIVWNAAMAETYGHSAEEMIGKGNHEYSKLMYGHYRPTLVDMLLNYDENLITENYKSCSFKNGKLEGYVSYKNVNGQIVTLWGIATLLYNEDGEVEGAIETFRDVTDIEKNRKELEKTNEELSAAEEEIRQQFDEIATAQHTLIETNQYLEKLFNNSASLVLVLDNDLRITKANEAFEKLTGILEKDLINICLYDLISGDKKEEILLKINETKKMKKITGFEIAIRSASGEERRILWDIAQIFDYSGKHIATTWQGHDITDILEYQNRILEINEKLNIANEKLAAAEGELRQAHHQLKLITGITRHDILNSIMAAEGYLDLINCSDDSERDDYLNKLNDVIQKIQMQIEFTREYETPGSHAPAWQDLTDILYDLDSKAGVPIQTSACKVEIFADHMLKKVFESLLDNTLRHGGDNLSGIEVNCMQADKGELRIIWEDNGPGIIDADKEKIFEQGYGKNTGLGLFLVREALKISGIKIHEAGIYGKGARFIMTVPQGRYHIIQ</sequence>
<dbReference type="SUPFAM" id="SSF52172">
    <property type="entry name" value="CheY-like"/>
    <property type="match status" value="1"/>
</dbReference>
<dbReference type="PROSITE" id="PS50109">
    <property type="entry name" value="HIS_KIN"/>
    <property type="match status" value="1"/>
</dbReference>
<dbReference type="InterPro" id="IPR013656">
    <property type="entry name" value="PAS_4"/>
</dbReference>
<name>A0AA97FAW2_9EURY</name>
<dbReference type="SMART" id="SM00448">
    <property type="entry name" value="REC"/>
    <property type="match status" value="1"/>
</dbReference>
<dbReference type="PROSITE" id="PS50113">
    <property type="entry name" value="PAC"/>
    <property type="match status" value="2"/>
</dbReference>
<dbReference type="EC" id="2.7.13.3" evidence="2"/>
<dbReference type="AlphaFoldDB" id="A0AA97FAW2"/>
<dbReference type="KEGG" id="mefw:F1737_04505"/>
<dbReference type="InterPro" id="IPR011006">
    <property type="entry name" value="CheY-like_superfamily"/>
</dbReference>
<dbReference type="CDD" id="cd00130">
    <property type="entry name" value="PAS"/>
    <property type="match status" value="4"/>
</dbReference>
<dbReference type="Pfam" id="PF00989">
    <property type="entry name" value="PAS"/>
    <property type="match status" value="3"/>
</dbReference>
<protein>
    <recommendedName>
        <fullName evidence="2">histidine kinase</fullName>
        <ecNumber evidence="2">2.7.13.3</ecNumber>
    </recommendedName>
</protein>
<dbReference type="Gene3D" id="3.30.565.10">
    <property type="entry name" value="Histidine kinase-like ATPase, C-terminal domain"/>
    <property type="match status" value="1"/>
</dbReference>
<evidence type="ECO:0000313" key="12">
    <source>
        <dbReference type="EMBL" id="WOF16015.1"/>
    </source>
</evidence>
<dbReference type="InterPro" id="IPR001610">
    <property type="entry name" value="PAC"/>
</dbReference>
<dbReference type="Pfam" id="PF00072">
    <property type="entry name" value="Response_reg"/>
    <property type="match status" value="1"/>
</dbReference>
<dbReference type="SUPFAM" id="SSF55874">
    <property type="entry name" value="ATPase domain of HSP90 chaperone/DNA topoisomerase II/histidine kinase"/>
    <property type="match status" value="1"/>
</dbReference>
<dbReference type="GO" id="GO:0006355">
    <property type="term" value="P:regulation of DNA-templated transcription"/>
    <property type="evidence" value="ECO:0007669"/>
    <property type="project" value="InterPro"/>
</dbReference>
<dbReference type="Gene3D" id="3.40.50.2300">
    <property type="match status" value="1"/>
</dbReference>
<dbReference type="PANTHER" id="PTHR43304:SF1">
    <property type="entry name" value="PAC DOMAIN-CONTAINING PROTEIN"/>
    <property type="match status" value="1"/>
</dbReference>
<feature type="coiled-coil region" evidence="7">
    <location>
        <begin position="773"/>
        <end position="807"/>
    </location>
</feature>
<evidence type="ECO:0000256" key="3">
    <source>
        <dbReference type="ARBA" id="ARBA00022553"/>
    </source>
</evidence>
<feature type="domain" description="PAC" evidence="11">
    <location>
        <begin position="576"/>
        <end position="628"/>
    </location>
</feature>
<feature type="domain" description="PAS" evidence="10">
    <location>
        <begin position="165"/>
        <end position="219"/>
    </location>
</feature>
<feature type="domain" description="Histidine kinase" evidence="8">
    <location>
        <begin position="908"/>
        <end position="1008"/>
    </location>
</feature>
<evidence type="ECO:0000256" key="5">
    <source>
        <dbReference type="ARBA" id="ARBA00022777"/>
    </source>
</evidence>
<dbReference type="Pfam" id="PF08448">
    <property type="entry name" value="PAS_4"/>
    <property type="match status" value="1"/>
</dbReference>
<evidence type="ECO:0000259" key="11">
    <source>
        <dbReference type="PROSITE" id="PS50113"/>
    </source>
</evidence>
<keyword evidence="5" id="KW-0418">Kinase</keyword>
<dbReference type="InterPro" id="IPR013767">
    <property type="entry name" value="PAS_fold"/>
</dbReference>
<feature type="modified residue" description="4-aspartylphosphate" evidence="6">
    <location>
        <position position="84"/>
    </location>
</feature>
<dbReference type="InterPro" id="IPR035965">
    <property type="entry name" value="PAS-like_dom_sf"/>
</dbReference>
<dbReference type="Proteomes" id="UP001301797">
    <property type="component" value="Chromosome"/>
</dbReference>
<feature type="domain" description="PAS" evidence="10">
    <location>
        <begin position="657"/>
        <end position="727"/>
    </location>
</feature>
<evidence type="ECO:0000256" key="7">
    <source>
        <dbReference type="SAM" id="Coils"/>
    </source>
</evidence>
<evidence type="ECO:0000256" key="4">
    <source>
        <dbReference type="ARBA" id="ARBA00022679"/>
    </source>
</evidence>
<dbReference type="EMBL" id="CP043875">
    <property type="protein sequence ID" value="WOF16015.1"/>
    <property type="molecule type" value="Genomic_DNA"/>
</dbReference>